<protein>
    <submittedName>
        <fullName evidence="2">Uncharacterized protein</fullName>
    </submittedName>
</protein>
<evidence type="ECO:0000313" key="2">
    <source>
        <dbReference type="EMBL" id="KAG8091008.1"/>
    </source>
</evidence>
<reference evidence="2" key="2">
    <citation type="submission" date="2021-02" db="EMBL/GenBank/DDBJ databases">
        <authorList>
            <person name="Kimball J.A."/>
            <person name="Haas M.W."/>
            <person name="Macchietto M."/>
            <person name="Kono T."/>
            <person name="Duquette J."/>
            <person name="Shao M."/>
        </authorList>
    </citation>
    <scope>NUCLEOTIDE SEQUENCE</scope>
    <source>
        <tissue evidence="2">Fresh leaf tissue</tissue>
    </source>
</reference>
<reference evidence="2" key="1">
    <citation type="journal article" date="2021" name="bioRxiv">
        <title>Whole Genome Assembly and Annotation of Northern Wild Rice, Zizania palustris L., Supports a Whole Genome Duplication in the Zizania Genus.</title>
        <authorList>
            <person name="Haas M."/>
            <person name="Kono T."/>
            <person name="Macchietto M."/>
            <person name="Millas R."/>
            <person name="McGilp L."/>
            <person name="Shao M."/>
            <person name="Duquette J."/>
            <person name="Hirsch C.N."/>
            <person name="Kimball J."/>
        </authorList>
    </citation>
    <scope>NUCLEOTIDE SEQUENCE</scope>
    <source>
        <tissue evidence="2">Fresh leaf tissue</tissue>
    </source>
</reference>
<feature type="region of interest" description="Disordered" evidence="1">
    <location>
        <begin position="81"/>
        <end position="143"/>
    </location>
</feature>
<dbReference type="Proteomes" id="UP000729402">
    <property type="component" value="Unassembled WGS sequence"/>
</dbReference>
<keyword evidence="3" id="KW-1185">Reference proteome</keyword>
<comment type="caution">
    <text evidence="2">The sequence shown here is derived from an EMBL/GenBank/DDBJ whole genome shotgun (WGS) entry which is preliminary data.</text>
</comment>
<proteinExistence type="predicted"/>
<gene>
    <name evidence="2" type="ORF">GUJ93_ZPchr0011g28001</name>
</gene>
<evidence type="ECO:0000256" key="1">
    <source>
        <dbReference type="SAM" id="MobiDB-lite"/>
    </source>
</evidence>
<accession>A0A8J5WL38</accession>
<dbReference type="AlphaFoldDB" id="A0A8J5WL38"/>
<dbReference type="EMBL" id="JAAALK010000081">
    <property type="protein sequence ID" value="KAG8091008.1"/>
    <property type="molecule type" value="Genomic_DNA"/>
</dbReference>
<evidence type="ECO:0000313" key="3">
    <source>
        <dbReference type="Proteomes" id="UP000729402"/>
    </source>
</evidence>
<name>A0A8J5WL38_ZIZPA</name>
<feature type="compositionally biased region" description="Low complexity" evidence="1">
    <location>
        <begin position="90"/>
        <end position="101"/>
    </location>
</feature>
<organism evidence="2 3">
    <name type="scientific">Zizania palustris</name>
    <name type="common">Northern wild rice</name>
    <dbReference type="NCBI Taxonomy" id="103762"/>
    <lineage>
        <taxon>Eukaryota</taxon>
        <taxon>Viridiplantae</taxon>
        <taxon>Streptophyta</taxon>
        <taxon>Embryophyta</taxon>
        <taxon>Tracheophyta</taxon>
        <taxon>Spermatophyta</taxon>
        <taxon>Magnoliopsida</taxon>
        <taxon>Liliopsida</taxon>
        <taxon>Poales</taxon>
        <taxon>Poaceae</taxon>
        <taxon>BOP clade</taxon>
        <taxon>Oryzoideae</taxon>
        <taxon>Oryzeae</taxon>
        <taxon>Zizaniinae</taxon>
        <taxon>Zizania</taxon>
    </lineage>
</organism>
<sequence length="143" mass="15405">MLMVAPMGNKRLVLMVALMGSRGWCRWGAVASADGGIDGEQGPMLVATPMGRWWHRRWGAAKSHRGTASCSSADLPAPACQISDRPSLCSRSSSTSRTSSSHLYISPPPSRSRTSASRTPPLIEGDVQMRPPRLPRPLESHKG</sequence>
<feature type="compositionally biased region" description="Low complexity" evidence="1">
    <location>
        <begin position="111"/>
        <end position="121"/>
    </location>
</feature>